<dbReference type="Gene3D" id="2.130.10.130">
    <property type="entry name" value="Integrin alpha, N-terminal"/>
    <property type="match status" value="1"/>
</dbReference>
<dbReference type="InterPro" id="IPR028994">
    <property type="entry name" value="Integrin_alpha_N"/>
</dbReference>
<organism evidence="2 3">
    <name type="scientific">Candidatus Magnetoglobus multicellularis str. Araruama</name>
    <dbReference type="NCBI Taxonomy" id="890399"/>
    <lineage>
        <taxon>Bacteria</taxon>
        <taxon>Pseudomonadati</taxon>
        <taxon>Thermodesulfobacteriota</taxon>
        <taxon>Desulfobacteria</taxon>
        <taxon>Desulfobacterales</taxon>
        <taxon>Desulfobacteraceae</taxon>
        <taxon>Candidatus Magnetoglobus</taxon>
    </lineage>
</organism>
<dbReference type="PANTHER" id="PTHR36220">
    <property type="entry name" value="UNNAMED PRODUCT"/>
    <property type="match status" value="1"/>
</dbReference>
<sequence>MESCKKLNGPDGGNDLFGYNVDISDNYVIIGAIHHDFNGILNSGAAYIYKNSNDSWTQTAKLTCDVPIQNDNFGNSVTLTDDYAAVGMAGADIESESNGKVFLFKRSDESWNHIQTMLPPVNKKYGNFGRIMSMSGDTLAIGFSMQDSLFSVQSGAVYVYKMLGNNCPHISTYYPKPQYSIRTGFGYALDLNDDYFIASVNLSEFGLRQAAYIGYVSTPQINVSYDNYSNLPIDLSVYTESGGDVTLSIES</sequence>
<evidence type="ECO:0008006" key="4">
    <source>
        <dbReference type="Google" id="ProtNLM"/>
    </source>
</evidence>
<dbReference type="AlphaFoldDB" id="A0A1V1NVW1"/>
<comment type="caution">
    <text evidence="2">The sequence shown here is derived from an EMBL/GenBank/DDBJ whole genome shotgun (WGS) entry which is preliminary data.</text>
</comment>
<accession>A0A1V1NVW1</accession>
<dbReference type="PANTHER" id="PTHR36220:SF1">
    <property type="entry name" value="GAMMA TUBULIN COMPLEX COMPONENT C-TERMINAL DOMAIN-CONTAINING PROTEIN"/>
    <property type="match status" value="1"/>
</dbReference>
<evidence type="ECO:0000313" key="3">
    <source>
        <dbReference type="Proteomes" id="UP000189670"/>
    </source>
</evidence>
<name>A0A1V1NVW1_9BACT</name>
<proteinExistence type="predicted"/>
<dbReference type="InterPro" id="IPR013517">
    <property type="entry name" value="FG-GAP"/>
</dbReference>
<dbReference type="Proteomes" id="UP000189670">
    <property type="component" value="Unassembled WGS sequence"/>
</dbReference>
<reference evidence="3" key="1">
    <citation type="submission" date="2012-11" db="EMBL/GenBank/DDBJ databases">
        <authorList>
            <person name="Lucero-Rivera Y.E."/>
            <person name="Tovar-Ramirez D."/>
        </authorList>
    </citation>
    <scope>NUCLEOTIDE SEQUENCE [LARGE SCALE GENOMIC DNA]</scope>
    <source>
        <strain evidence="3">Araruama</strain>
    </source>
</reference>
<gene>
    <name evidence="2" type="ORF">OMM_12461</name>
</gene>
<dbReference type="EMBL" id="ATBP01001807">
    <property type="protein sequence ID" value="ETR66698.1"/>
    <property type="molecule type" value="Genomic_DNA"/>
</dbReference>
<dbReference type="SUPFAM" id="SSF69318">
    <property type="entry name" value="Integrin alpha N-terminal domain"/>
    <property type="match status" value="1"/>
</dbReference>
<dbReference type="Pfam" id="PF14312">
    <property type="entry name" value="FG-GAP_2"/>
    <property type="match status" value="3"/>
</dbReference>
<protein>
    <recommendedName>
        <fullName evidence="4">PKD domain-containing protein</fullName>
    </recommendedName>
</protein>
<evidence type="ECO:0000256" key="1">
    <source>
        <dbReference type="ARBA" id="ARBA00022729"/>
    </source>
</evidence>
<feature type="non-terminal residue" evidence="2">
    <location>
        <position position="251"/>
    </location>
</feature>
<evidence type="ECO:0000313" key="2">
    <source>
        <dbReference type="EMBL" id="ETR66698.1"/>
    </source>
</evidence>
<keyword evidence="1" id="KW-0732">Signal</keyword>